<evidence type="ECO:0000313" key="1">
    <source>
        <dbReference type="EMBL" id="KAE8673204.1"/>
    </source>
</evidence>
<dbReference type="EMBL" id="VEPZ02001433">
    <property type="protein sequence ID" value="KAE8673204.1"/>
    <property type="molecule type" value="Genomic_DNA"/>
</dbReference>
<comment type="caution">
    <text evidence="1">The sequence shown here is derived from an EMBL/GenBank/DDBJ whole genome shotgun (WGS) entry which is preliminary data.</text>
</comment>
<gene>
    <name evidence="1" type="ORF">F3Y22_tig00111806pilonHSYRG00017</name>
</gene>
<dbReference type="PANTHER" id="PTHR31390">
    <property type="entry name" value="EXPRESSED PROTEIN"/>
    <property type="match status" value="1"/>
</dbReference>
<keyword evidence="2" id="KW-1185">Reference proteome</keyword>
<sequence>MFEHRKSRRNEDVLRVKEGFTEIEFRRYRSASCKNIPCRSVGAEGNAELKRGSMYQSSEEIRKMKKTGSLEERRKIKISPSSDASYSFRNSVTSSGSNMKSASISKPYFESCSSDAFIEICLSSDDKDCRKKDKQLVESAGHDKKRNGSFGCEPIVRPSDDGNDIVENDMVWNLHKSQSAKMEACYSASSSESDSPGSDVGYCESDNGSNAVRLKDHLNLASDSDEVDSLNGSTPLLPANLHPNLEIAAIVSEVPYKNRELEIQKRGQNR</sequence>
<organism evidence="1 2">
    <name type="scientific">Hibiscus syriacus</name>
    <name type="common">Rose of Sharon</name>
    <dbReference type="NCBI Taxonomy" id="106335"/>
    <lineage>
        <taxon>Eukaryota</taxon>
        <taxon>Viridiplantae</taxon>
        <taxon>Streptophyta</taxon>
        <taxon>Embryophyta</taxon>
        <taxon>Tracheophyta</taxon>
        <taxon>Spermatophyta</taxon>
        <taxon>Magnoliopsida</taxon>
        <taxon>eudicotyledons</taxon>
        <taxon>Gunneridae</taxon>
        <taxon>Pentapetalae</taxon>
        <taxon>rosids</taxon>
        <taxon>malvids</taxon>
        <taxon>Malvales</taxon>
        <taxon>Malvaceae</taxon>
        <taxon>Malvoideae</taxon>
        <taxon>Hibiscus</taxon>
    </lineage>
</organism>
<evidence type="ECO:0000313" key="2">
    <source>
        <dbReference type="Proteomes" id="UP000436088"/>
    </source>
</evidence>
<dbReference type="PANTHER" id="PTHR31390:SF0">
    <property type="entry name" value="DOMAIN PROTEIN, PUTATIVE (DUF3527)-RELATED"/>
    <property type="match status" value="1"/>
</dbReference>
<dbReference type="Proteomes" id="UP000436088">
    <property type="component" value="Unassembled WGS sequence"/>
</dbReference>
<proteinExistence type="predicted"/>
<protein>
    <submittedName>
        <fullName evidence="1">Uncharacterized protein</fullName>
    </submittedName>
</protein>
<name>A0A6A2YGG3_HIBSY</name>
<reference evidence="1" key="1">
    <citation type="submission" date="2019-09" db="EMBL/GenBank/DDBJ databases">
        <title>Draft genome information of white flower Hibiscus syriacus.</title>
        <authorList>
            <person name="Kim Y.-M."/>
        </authorList>
    </citation>
    <scope>NUCLEOTIDE SEQUENCE [LARGE SCALE GENOMIC DNA]</scope>
    <source>
        <strain evidence="1">YM2019G1</strain>
    </source>
</reference>
<accession>A0A6A2YGG3</accession>
<dbReference type="InterPro" id="IPR021916">
    <property type="entry name" value="DUF3527"/>
</dbReference>
<dbReference type="AlphaFoldDB" id="A0A6A2YGG3"/>
<dbReference type="Pfam" id="PF12043">
    <property type="entry name" value="DUF3527"/>
    <property type="match status" value="1"/>
</dbReference>